<dbReference type="EMBL" id="JAVHNS010000016">
    <property type="protein sequence ID" value="KAK6333730.1"/>
    <property type="molecule type" value="Genomic_DNA"/>
</dbReference>
<evidence type="ECO:0000313" key="2">
    <source>
        <dbReference type="Proteomes" id="UP001373714"/>
    </source>
</evidence>
<dbReference type="AlphaFoldDB" id="A0AAV9U589"/>
<protein>
    <recommendedName>
        <fullName evidence="3">CBM-cenC domain-containing protein</fullName>
    </recommendedName>
</protein>
<dbReference type="Proteomes" id="UP001373714">
    <property type="component" value="Unassembled WGS sequence"/>
</dbReference>
<accession>A0AAV9U589</accession>
<gene>
    <name evidence="1" type="ORF">TWF730_003913</name>
</gene>
<evidence type="ECO:0000313" key="1">
    <source>
        <dbReference type="EMBL" id="KAK6333730.1"/>
    </source>
</evidence>
<reference evidence="1 2" key="1">
    <citation type="submission" date="2019-10" db="EMBL/GenBank/DDBJ databases">
        <authorList>
            <person name="Palmer J.M."/>
        </authorList>
    </citation>
    <scope>NUCLEOTIDE SEQUENCE [LARGE SCALE GENOMIC DNA]</scope>
    <source>
        <strain evidence="1 2">TWF730</strain>
    </source>
</reference>
<evidence type="ECO:0008006" key="3">
    <source>
        <dbReference type="Google" id="ProtNLM"/>
    </source>
</evidence>
<organism evidence="1 2">
    <name type="scientific">Orbilia blumenaviensis</name>
    <dbReference type="NCBI Taxonomy" id="1796055"/>
    <lineage>
        <taxon>Eukaryota</taxon>
        <taxon>Fungi</taxon>
        <taxon>Dikarya</taxon>
        <taxon>Ascomycota</taxon>
        <taxon>Pezizomycotina</taxon>
        <taxon>Orbiliomycetes</taxon>
        <taxon>Orbiliales</taxon>
        <taxon>Orbiliaceae</taxon>
        <taxon>Orbilia</taxon>
    </lineage>
</organism>
<proteinExistence type="predicted"/>
<name>A0AAV9U589_9PEZI</name>
<sequence length="199" mass="21651">MMNQDFTYLSTATGDGSVSTAVTTVAVIEPHTTKSYNNGFETEYPNWVVESENLNGAVNHSRASGASVAHSGSKYLKINFSPQTTDLSWFDTYTNPDYPLALVPNTLYEYGYYVRKLPGANLNLTAQIAVYRNGENVALNSMTLVPSETSTSWKLISIQFNPGDNANVDLDVAVLVRCAAVACSSAKVAIDDIYVREVV</sequence>
<comment type="caution">
    <text evidence="1">The sequence shown here is derived from an EMBL/GenBank/DDBJ whole genome shotgun (WGS) entry which is preliminary data.</text>
</comment>
<keyword evidence="2" id="KW-1185">Reference proteome</keyword>
<dbReference type="Gene3D" id="2.60.120.260">
    <property type="entry name" value="Galactose-binding domain-like"/>
    <property type="match status" value="1"/>
</dbReference>